<evidence type="ECO:0000313" key="2">
    <source>
        <dbReference type="Proteomes" id="UP000232323"/>
    </source>
</evidence>
<organism evidence="1 2">
    <name type="scientific">Chlamydomonas eustigma</name>
    <dbReference type="NCBI Taxonomy" id="1157962"/>
    <lineage>
        <taxon>Eukaryota</taxon>
        <taxon>Viridiplantae</taxon>
        <taxon>Chlorophyta</taxon>
        <taxon>core chlorophytes</taxon>
        <taxon>Chlorophyceae</taxon>
        <taxon>CS clade</taxon>
        <taxon>Chlamydomonadales</taxon>
        <taxon>Chlamydomonadaceae</taxon>
        <taxon>Chlamydomonas</taxon>
    </lineage>
</organism>
<dbReference type="AlphaFoldDB" id="A0A250WQ76"/>
<dbReference type="Gene3D" id="3.40.1000.10">
    <property type="entry name" value="Mog1/PsbP, alpha/beta/alpha sandwich"/>
    <property type="match status" value="1"/>
</dbReference>
<reference evidence="1 2" key="1">
    <citation type="submission" date="2017-08" db="EMBL/GenBank/DDBJ databases">
        <title>Acidophilic green algal genome provides insights into adaptation to an acidic environment.</title>
        <authorList>
            <person name="Hirooka S."/>
            <person name="Hirose Y."/>
            <person name="Kanesaki Y."/>
            <person name="Higuchi S."/>
            <person name="Fujiwara T."/>
            <person name="Onuma R."/>
            <person name="Era A."/>
            <person name="Ohbayashi R."/>
            <person name="Uzuka A."/>
            <person name="Nozaki H."/>
            <person name="Yoshikawa H."/>
            <person name="Miyagishima S.Y."/>
        </authorList>
    </citation>
    <scope>NUCLEOTIDE SEQUENCE [LARGE SCALE GENOMIC DNA]</scope>
    <source>
        <strain evidence="1 2">NIES-2499</strain>
    </source>
</reference>
<dbReference type="EMBL" id="BEGY01000001">
    <property type="protein sequence ID" value="GAX72700.1"/>
    <property type="molecule type" value="Genomic_DNA"/>
</dbReference>
<sequence>MNSLAVACQLYAPSTKIFALVRTIMLKISPVRVGALKAHRSQISNVIREGVQHPARCRPSALAHQHVNVSDSSSDRRNVLFSLTAAGLWTSQLLSAHAEEDSNSNYKTFYGMASPPTSYGGYGGNANETPKYTFEYPTSWKSETPSKVEKGTQGIDGRVSSPKGKELRAFVITLGRAGEDGKTFILRDTESTFAGFAGADYNLQDALSSATNIGKTKRQVDGIDFYDFDIDSPDFRYLASIAVKDGKVFALFVRSPARSFKSNETALRHMVDTFRLL</sequence>
<proteinExistence type="predicted"/>
<dbReference type="STRING" id="1157962.A0A250WQ76"/>
<name>A0A250WQ76_9CHLO</name>
<protein>
    <submittedName>
        <fullName evidence="1">Uncharacterized protein</fullName>
    </submittedName>
</protein>
<evidence type="ECO:0000313" key="1">
    <source>
        <dbReference type="EMBL" id="GAX72700.1"/>
    </source>
</evidence>
<gene>
    <name evidence="1" type="ORF">CEUSTIGMA_g156.t1</name>
</gene>
<dbReference type="Proteomes" id="UP000232323">
    <property type="component" value="Unassembled WGS sequence"/>
</dbReference>
<dbReference type="SUPFAM" id="SSF55724">
    <property type="entry name" value="Mog1p/PsbP-like"/>
    <property type="match status" value="1"/>
</dbReference>
<dbReference type="PANTHER" id="PTHR31407:SF16">
    <property type="entry name" value="PSBP DOMAIN-CONTAINING PROTEIN 7, CHLOROPLASTIC"/>
    <property type="match status" value="1"/>
</dbReference>
<dbReference type="InterPro" id="IPR016123">
    <property type="entry name" value="Mog1/PsbP_a/b/a-sand"/>
</dbReference>
<dbReference type="PANTHER" id="PTHR31407">
    <property type="match status" value="1"/>
</dbReference>
<keyword evidence="2" id="KW-1185">Reference proteome</keyword>
<accession>A0A250WQ76</accession>
<comment type="caution">
    <text evidence="1">The sequence shown here is derived from an EMBL/GenBank/DDBJ whole genome shotgun (WGS) entry which is preliminary data.</text>
</comment>
<dbReference type="OrthoDB" id="1916780at2759"/>